<organism evidence="7">
    <name type="scientific">Echinostoma caproni</name>
    <dbReference type="NCBI Taxonomy" id="27848"/>
    <lineage>
        <taxon>Eukaryota</taxon>
        <taxon>Metazoa</taxon>
        <taxon>Spiralia</taxon>
        <taxon>Lophotrochozoa</taxon>
        <taxon>Platyhelminthes</taxon>
        <taxon>Trematoda</taxon>
        <taxon>Digenea</taxon>
        <taxon>Plagiorchiida</taxon>
        <taxon>Echinostomata</taxon>
        <taxon>Echinostomatoidea</taxon>
        <taxon>Echinostomatidae</taxon>
        <taxon>Echinostoma</taxon>
    </lineage>
</organism>
<evidence type="ECO:0000313" key="7">
    <source>
        <dbReference type="WBParaSite" id="ECPE_0000529201-mRNA-1"/>
    </source>
</evidence>
<keyword evidence="1" id="KW-0378">Hydrolase</keyword>
<dbReference type="PANTHER" id="PTHR45629:SF7">
    <property type="entry name" value="DNA EXCISION REPAIR PROTEIN ERCC-6-RELATED"/>
    <property type="match status" value="1"/>
</dbReference>
<dbReference type="GO" id="GO:0006283">
    <property type="term" value="P:transcription-coupled nucleotide-excision repair"/>
    <property type="evidence" value="ECO:0007669"/>
    <property type="project" value="TreeGrafter"/>
</dbReference>
<feature type="compositionally biased region" description="Polar residues" evidence="2">
    <location>
        <begin position="840"/>
        <end position="858"/>
    </location>
</feature>
<dbReference type="Gene3D" id="3.40.50.10810">
    <property type="entry name" value="Tandem AAA-ATPase domain"/>
    <property type="match status" value="1"/>
</dbReference>
<dbReference type="PROSITE" id="PS51194">
    <property type="entry name" value="HELICASE_CTER"/>
    <property type="match status" value="1"/>
</dbReference>
<dbReference type="Pfam" id="PF00176">
    <property type="entry name" value="SNF2-rel_dom"/>
    <property type="match status" value="1"/>
</dbReference>
<accession>A0A183AE95</accession>
<dbReference type="InterPro" id="IPR001650">
    <property type="entry name" value="Helicase_C-like"/>
</dbReference>
<dbReference type="OrthoDB" id="413460at2759"/>
<dbReference type="AlphaFoldDB" id="A0A183AE95"/>
<dbReference type="GO" id="GO:0016787">
    <property type="term" value="F:hydrolase activity"/>
    <property type="evidence" value="ECO:0007669"/>
    <property type="project" value="UniProtKB-KW"/>
</dbReference>
<dbReference type="Proteomes" id="UP000272942">
    <property type="component" value="Unassembled WGS sequence"/>
</dbReference>
<sequence length="1074" mass="121760">MKNIDTLNSRKASLQKKLELLLKEKSNRDVVLEDSPMITSDQLCHQPSTSNSNIETIKPVPVQTAGPLIRTSKICSEDIQEKIKKLRKAEKQHLDDASLTNFQTRLRRHNQLDALERELARERGEVIAFLAAIHHSEQLASQNQLELLSNTLSMGSVLLVCPATVLQQWLNEFHSWYPAIRVGILHSSGSGYQKPASLIRTMASQSGCVLLTTYNTLVVYQDMLTQHAWSYVILDEGHKIKNPEAEITLAVKRFQTVHRIILSGSPMQNNLRELWSLFDFVCPGRLGPLPEFMQQFAVPITQGGYASSSPLQVVFDSLSPNPIGIQDILMPFLIRRLKAEVRLQLPNKSEQASVSCFDVLQYQDSLIHVLFCRLTDYQRQLYQEFTDSQVCKDLLNGKGNVFTALILLRKLCNHPDLVTGGTKDMLGDEATCRAREAERGNECNDEFLTRYPWSRFGCPLRSSKMLVVASLLKTWNAQGHRALVFSQSRRMLTVLERLVTVLRLSYLRMDGSTPVHLRQTLIRQFNSSVPDSDQSESRPFAFLLTTRVGGLGVNLTAANRVLIYDPDWNPSTDIQARERAWRIGQQQSVLIYRLLTSGTIEEKIYHRQIFKQFLTNRILRNPRQQRFFKTNDLQELLTFDDPDSHTENKSRESRAPETAIYLRSEGLGHTISRSKSTNRFDLLHQRCQLKSTSPESDEDVEVEDADLGDESSTTVDTESALETARRDRLRQLARELSRRIAEGRVDAEKPLFSRDSVRSGQKRRGTRVDGVRLTLVDRRTTYDTGDTERVKKSKTSSSSVKDSPTNSSSTSIHQKQSTDPDTPGRIQSDVFLSALLQRDPPTSESSDRNSTQLSNESSSWEIIARKRAALDDDMRQEAIRVARLAKEAIQRYSMNISTSPAPEKSNSNGSLNSSCSAHKRAYSTKQASSTSKKKRSGEPQTVTERQTLNRGIRSDHRDAVSINLPQVSHVVAHDQLIDCLTNVERVDTSFYRLETHRLIVRAIDTLRSEVTQSSQMVSFSSHNLPIGSITPESCKRFGLLKDRFLWNPQEEQSTVYVSLSPRTLESVFKQYFCN</sequence>
<dbReference type="WBParaSite" id="ECPE_0000529201-mRNA-1">
    <property type="protein sequence ID" value="ECPE_0000529201-mRNA-1"/>
    <property type="gene ID" value="ECPE_0000529201"/>
</dbReference>
<dbReference type="InterPro" id="IPR038718">
    <property type="entry name" value="SNF2-like_sf"/>
</dbReference>
<feature type="region of interest" description="Disordered" evidence="2">
    <location>
        <begin position="782"/>
        <end position="826"/>
    </location>
</feature>
<dbReference type="InterPro" id="IPR000330">
    <property type="entry name" value="SNF2_N"/>
</dbReference>
<feature type="compositionally biased region" description="Polar residues" evidence="2">
    <location>
        <begin position="938"/>
        <end position="949"/>
    </location>
</feature>
<feature type="domain" description="Helicase C-terminal" evidence="4">
    <location>
        <begin position="466"/>
        <end position="634"/>
    </location>
</feature>
<dbReference type="CDD" id="cd18793">
    <property type="entry name" value="SF2_C_SNF"/>
    <property type="match status" value="1"/>
</dbReference>
<reference evidence="5 6" key="2">
    <citation type="submission" date="2018-11" db="EMBL/GenBank/DDBJ databases">
        <authorList>
            <consortium name="Pathogen Informatics"/>
        </authorList>
    </citation>
    <scope>NUCLEOTIDE SEQUENCE [LARGE SCALE GENOMIC DNA]</scope>
    <source>
        <strain evidence="5 6">Egypt</strain>
    </source>
</reference>
<evidence type="ECO:0000259" key="3">
    <source>
        <dbReference type="PROSITE" id="PS51192"/>
    </source>
</evidence>
<protein>
    <submittedName>
        <fullName evidence="7">DNA excision repair protein ERCC-6</fullName>
    </submittedName>
</protein>
<feature type="compositionally biased region" description="Low complexity" evidence="2">
    <location>
        <begin position="795"/>
        <end position="811"/>
    </location>
</feature>
<evidence type="ECO:0000313" key="5">
    <source>
        <dbReference type="EMBL" id="VDP75075.1"/>
    </source>
</evidence>
<gene>
    <name evidence="5" type="ORF">ECPE_LOCUS5281</name>
</gene>
<name>A0A183AE95_9TREM</name>
<feature type="region of interest" description="Disordered" evidence="2">
    <location>
        <begin position="690"/>
        <end position="723"/>
    </location>
</feature>
<feature type="domain" description="Helicase ATP-binding" evidence="3">
    <location>
        <begin position="145"/>
        <end position="284"/>
    </location>
</feature>
<feature type="compositionally biased region" description="Acidic residues" evidence="2">
    <location>
        <begin position="695"/>
        <end position="709"/>
    </location>
</feature>
<evidence type="ECO:0000259" key="4">
    <source>
        <dbReference type="PROSITE" id="PS51194"/>
    </source>
</evidence>
<evidence type="ECO:0000256" key="2">
    <source>
        <dbReference type="SAM" id="MobiDB-lite"/>
    </source>
</evidence>
<dbReference type="InterPro" id="IPR014001">
    <property type="entry name" value="Helicase_ATP-bd"/>
</dbReference>
<dbReference type="InterPro" id="IPR049730">
    <property type="entry name" value="SNF2/RAD54-like_C"/>
</dbReference>
<dbReference type="EMBL" id="UZAN01042123">
    <property type="protein sequence ID" value="VDP75075.1"/>
    <property type="molecule type" value="Genomic_DNA"/>
</dbReference>
<reference evidence="7" key="1">
    <citation type="submission" date="2016-06" db="UniProtKB">
        <authorList>
            <consortium name="WormBaseParasite"/>
        </authorList>
    </citation>
    <scope>IDENTIFICATION</scope>
</reference>
<dbReference type="PANTHER" id="PTHR45629">
    <property type="entry name" value="SNF2/RAD54 FAMILY MEMBER"/>
    <property type="match status" value="1"/>
</dbReference>
<dbReference type="SUPFAM" id="SSF52540">
    <property type="entry name" value="P-loop containing nucleoside triphosphate hydrolases"/>
    <property type="match status" value="2"/>
</dbReference>
<dbReference type="SMART" id="SM00487">
    <property type="entry name" value="DEXDc"/>
    <property type="match status" value="1"/>
</dbReference>
<feature type="compositionally biased region" description="Low complexity" evidence="2">
    <location>
        <begin position="905"/>
        <end position="916"/>
    </location>
</feature>
<evidence type="ECO:0000313" key="6">
    <source>
        <dbReference type="Proteomes" id="UP000272942"/>
    </source>
</evidence>
<feature type="region of interest" description="Disordered" evidence="2">
    <location>
        <begin position="838"/>
        <end position="858"/>
    </location>
</feature>
<dbReference type="SMART" id="SM00490">
    <property type="entry name" value="HELICc"/>
    <property type="match status" value="1"/>
</dbReference>
<dbReference type="GO" id="GO:0005634">
    <property type="term" value="C:nucleus"/>
    <property type="evidence" value="ECO:0007669"/>
    <property type="project" value="TreeGrafter"/>
</dbReference>
<dbReference type="Pfam" id="PF00271">
    <property type="entry name" value="Helicase_C"/>
    <property type="match status" value="1"/>
</dbReference>
<dbReference type="GO" id="GO:0005524">
    <property type="term" value="F:ATP binding"/>
    <property type="evidence" value="ECO:0007669"/>
    <property type="project" value="InterPro"/>
</dbReference>
<proteinExistence type="predicted"/>
<evidence type="ECO:0000256" key="1">
    <source>
        <dbReference type="ARBA" id="ARBA00022801"/>
    </source>
</evidence>
<dbReference type="FunFam" id="3.40.50.10810:FF:000094">
    <property type="entry name" value="DNA excision repair protein ERCC-6"/>
    <property type="match status" value="1"/>
</dbReference>
<dbReference type="InterPro" id="IPR050496">
    <property type="entry name" value="SNF2_RAD54_helicase_repair"/>
</dbReference>
<dbReference type="PROSITE" id="PS51192">
    <property type="entry name" value="HELICASE_ATP_BIND_1"/>
    <property type="match status" value="1"/>
</dbReference>
<feature type="region of interest" description="Disordered" evidence="2">
    <location>
        <begin position="895"/>
        <end position="956"/>
    </location>
</feature>
<dbReference type="InterPro" id="IPR027417">
    <property type="entry name" value="P-loop_NTPase"/>
</dbReference>
<dbReference type="GO" id="GO:0008094">
    <property type="term" value="F:ATP-dependent activity, acting on DNA"/>
    <property type="evidence" value="ECO:0007669"/>
    <property type="project" value="TreeGrafter"/>
</dbReference>
<keyword evidence="6" id="KW-1185">Reference proteome</keyword>
<dbReference type="Gene3D" id="3.40.50.300">
    <property type="entry name" value="P-loop containing nucleotide triphosphate hydrolases"/>
    <property type="match status" value="1"/>
</dbReference>